<dbReference type="PROSITE" id="PS00086">
    <property type="entry name" value="CYTOCHROME_P450"/>
    <property type="match status" value="1"/>
</dbReference>
<accession>A0A852UT56</accession>
<evidence type="ECO:0000256" key="3">
    <source>
        <dbReference type="ARBA" id="ARBA00022723"/>
    </source>
</evidence>
<dbReference type="RefSeq" id="WP_179820118.1">
    <property type="nucleotide sequence ID" value="NZ_JACCCO010000001.1"/>
</dbReference>
<evidence type="ECO:0000256" key="4">
    <source>
        <dbReference type="ARBA" id="ARBA00023002"/>
    </source>
</evidence>
<feature type="region of interest" description="Disordered" evidence="8">
    <location>
        <begin position="1"/>
        <end position="25"/>
    </location>
</feature>
<evidence type="ECO:0000313" key="10">
    <source>
        <dbReference type="Proteomes" id="UP000576393"/>
    </source>
</evidence>
<dbReference type="EMBL" id="JACCCO010000001">
    <property type="protein sequence ID" value="NYF40402.1"/>
    <property type="molecule type" value="Genomic_DNA"/>
</dbReference>
<dbReference type="Pfam" id="PF00067">
    <property type="entry name" value="p450"/>
    <property type="match status" value="1"/>
</dbReference>
<comment type="caution">
    <text evidence="9">The sequence shown here is derived from an EMBL/GenBank/DDBJ whole genome shotgun (WGS) entry which is preliminary data.</text>
</comment>
<sequence>MTATASKNAACPRHPLDQDATGVNRPGLYPNEMYHRIRETGTGVAEVIRPTGTGKLVTRYDDVKEVLRNQAVFSREAALDADDVGLEDTILGLDGERHAAVRNVVKALFTPRAVERHRSDVEMRAATRLKEMTGKGEPADLIEDFALPLALDTICDLLGLPQRDRARFRQWGEAFLAHTVVAGEEAQASSAAMAGYLAGLIEQRRQRPEPDLLGRIAVVGADLPAAQQIMLPIALVLGGWETTASSIGTFVQVLLTHPYEGYETAYAYLIDHPEMIPAAVTELTRMFSTTGADAMPRRVTRRVTLPSGAELQPGEIVIPSVDAGSYDPRVFPDPHRMIFDRPYNHHLSFGHGPHHCLGRHLGHLEIIVALGLLTRELPRLRLAVPSEDIPRRTGHAIKGVATLPVTWT</sequence>
<dbReference type="InterPro" id="IPR036396">
    <property type="entry name" value="Cyt_P450_sf"/>
</dbReference>
<dbReference type="FunFam" id="1.10.630.10:FF:000018">
    <property type="entry name" value="Cytochrome P450 monooxygenase"/>
    <property type="match status" value="1"/>
</dbReference>
<dbReference type="InterPro" id="IPR017972">
    <property type="entry name" value="Cyt_P450_CS"/>
</dbReference>
<reference evidence="9 10" key="1">
    <citation type="submission" date="2020-07" db="EMBL/GenBank/DDBJ databases">
        <title>Sequencing the genomes of 1000 actinobacteria strains.</title>
        <authorList>
            <person name="Klenk H.-P."/>
        </authorList>
    </citation>
    <scope>NUCLEOTIDE SEQUENCE [LARGE SCALE GENOMIC DNA]</scope>
    <source>
        <strain evidence="9 10">DSM 45763</strain>
    </source>
</reference>
<evidence type="ECO:0000256" key="6">
    <source>
        <dbReference type="ARBA" id="ARBA00023033"/>
    </source>
</evidence>
<keyword evidence="2 7" id="KW-0349">Heme</keyword>
<dbReference type="GO" id="GO:0005506">
    <property type="term" value="F:iron ion binding"/>
    <property type="evidence" value="ECO:0007669"/>
    <property type="project" value="InterPro"/>
</dbReference>
<name>A0A852UT56_9ACTN</name>
<keyword evidence="3 7" id="KW-0479">Metal-binding</keyword>
<dbReference type="InterPro" id="IPR001128">
    <property type="entry name" value="Cyt_P450"/>
</dbReference>
<dbReference type="PRINTS" id="PR00359">
    <property type="entry name" value="BP450"/>
</dbReference>
<evidence type="ECO:0000256" key="7">
    <source>
        <dbReference type="RuleBase" id="RU000461"/>
    </source>
</evidence>
<dbReference type="AlphaFoldDB" id="A0A852UT56"/>
<dbReference type="Proteomes" id="UP000576393">
    <property type="component" value="Unassembled WGS sequence"/>
</dbReference>
<keyword evidence="10" id="KW-1185">Reference proteome</keyword>
<gene>
    <name evidence="9" type="ORF">HDA43_002561</name>
</gene>
<dbReference type="Gene3D" id="1.10.630.10">
    <property type="entry name" value="Cytochrome P450"/>
    <property type="match status" value="1"/>
</dbReference>
<evidence type="ECO:0000313" key="9">
    <source>
        <dbReference type="EMBL" id="NYF40402.1"/>
    </source>
</evidence>
<evidence type="ECO:0000256" key="1">
    <source>
        <dbReference type="ARBA" id="ARBA00010617"/>
    </source>
</evidence>
<dbReference type="InterPro" id="IPR002397">
    <property type="entry name" value="Cyt_P450_B"/>
</dbReference>
<dbReference type="GO" id="GO:0020037">
    <property type="term" value="F:heme binding"/>
    <property type="evidence" value="ECO:0007669"/>
    <property type="project" value="InterPro"/>
</dbReference>
<organism evidence="9 10">
    <name type="scientific">Streptosporangium sandarakinum</name>
    <dbReference type="NCBI Taxonomy" id="1260955"/>
    <lineage>
        <taxon>Bacteria</taxon>
        <taxon>Bacillati</taxon>
        <taxon>Actinomycetota</taxon>
        <taxon>Actinomycetes</taxon>
        <taxon>Streptosporangiales</taxon>
        <taxon>Streptosporangiaceae</taxon>
        <taxon>Streptosporangium</taxon>
    </lineage>
</organism>
<dbReference type="SUPFAM" id="SSF48264">
    <property type="entry name" value="Cytochrome P450"/>
    <property type="match status" value="1"/>
</dbReference>
<keyword evidence="6 7" id="KW-0503">Monooxygenase</keyword>
<dbReference type="GO" id="GO:0016705">
    <property type="term" value="F:oxidoreductase activity, acting on paired donors, with incorporation or reduction of molecular oxygen"/>
    <property type="evidence" value="ECO:0007669"/>
    <property type="project" value="InterPro"/>
</dbReference>
<evidence type="ECO:0000256" key="5">
    <source>
        <dbReference type="ARBA" id="ARBA00023004"/>
    </source>
</evidence>
<dbReference type="PANTHER" id="PTHR46696:SF1">
    <property type="entry name" value="CYTOCHROME P450 YJIB-RELATED"/>
    <property type="match status" value="1"/>
</dbReference>
<protein>
    <submittedName>
        <fullName evidence="9">Cytochrome P450</fullName>
    </submittedName>
</protein>
<proteinExistence type="inferred from homology"/>
<evidence type="ECO:0000256" key="2">
    <source>
        <dbReference type="ARBA" id="ARBA00022617"/>
    </source>
</evidence>
<dbReference type="PANTHER" id="PTHR46696">
    <property type="entry name" value="P450, PUTATIVE (EUROFUNG)-RELATED"/>
    <property type="match status" value="1"/>
</dbReference>
<keyword evidence="5 7" id="KW-0408">Iron</keyword>
<comment type="similarity">
    <text evidence="1 7">Belongs to the cytochrome P450 family.</text>
</comment>
<keyword evidence="4 7" id="KW-0560">Oxidoreductase</keyword>
<dbReference type="PRINTS" id="PR00385">
    <property type="entry name" value="P450"/>
</dbReference>
<evidence type="ECO:0000256" key="8">
    <source>
        <dbReference type="SAM" id="MobiDB-lite"/>
    </source>
</evidence>
<dbReference type="GO" id="GO:0004497">
    <property type="term" value="F:monooxygenase activity"/>
    <property type="evidence" value="ECO:0007669"/>
    <property type="project" value="UniProtKB-KW"/>
</dbReference>